<accession>A0A3L7AJ00</accession>
<evidence type="ECO:0000256" key="3">
    <source>
        <dbReference type="ARBA" id="ARBA00023172"/>
    </source>
</evidence>
<organism evidence="5 6">
    <name type="scientific">Xanthobacter tagetidis</name>
    <dbReference type="NCBI Taxonomy" id="60216"/>
    <lineage>
        <taxon>Bacteria</taxon>
        <taxon>Pseudomonadati</taxon>
        <taxon>Pseudomonadota</taxon>
        <taxon>Alphaproteobacteria</taxon>
        <taxon>Hyphomicrobiales</taxon>
        <taxon>Xanthobacteraceae</taxon>
        <taxon>Xanthobacter</taxon>
    </lineage>
</organism>
<name>A0A3L7AJ00_9HYPH</name>
<dbReference type="PROSITE" id="PS51898">
    <property type="entry name" value="TYR_RECOMBINASE"/>
    <property type="match status" value="1"/>
</dbReference>
<evidence type="ECO:0000313" key="5">
    <source>
        <dbReference type="EMBL" id="RLP79628.1"/>
    </source>
</evidence>
<dbReference type="PANTHER" id="PTHR30629:SF2">
    <property type="entry name" value="PROPHAGE INTEGRASE INTS-RELATED"/>
    <property type="match status" value="1"/>
</dbReference>
<keyword evidence="6" id="KW-1185">Reference proteome</keyword>
<dbReference type="PANTHER" id="PTHR30629">
    <property type="entry name" value="PROPHAGE INTEGRASE"/>
    <property type="match status" value="1"/>
</dbReference>
<dbReference type="GO" id="GO:0003677">
    <property type="term" value="F:DNA binding"/>
    <property type="evidence" value="ECO:0007669"/>
    <property type="project" value="InterPro"/>
</dbReference>
<dbReference type="InterPro" id="IPR011010">
    <property type="entry name" value="DNA_brk_join_enz"/>
</dbReference>
<comment type="caution">
    <text evidence="5">The sequence shown here is derived from an EMBL/GenBank/DDBJ whole genome shotgun (WGS) entry which is preliminary data.</text>
</comment>
<protein>
    <recommendedName>
        <fullName evidence="4">Tyr recombinase domain-containing protein</fullName>
    </recommendedName>
</protein>
<evidence type="ECO:0000259" key="4">
    <source>
        <dbReference type="PROSITE" id="PS51898"/>
    </source>
</evidence>
<evidence type="ECO:0000256" key="1">
    <source>
        <dbReference type="ARBA" id="ARBA00008857"/>
    </source>
</evidence>
<keyword evidence="3" id="KW-0233">DNA recombination</keyword>
<reference evidence="5 6" key="1">
    <citation type="submission" date="2018-10" db="EMBL/GenBank/DDBJ databases">
        <title>Xanthobacter tagetidis genome sequencing and assembly.</title>
        <authorList>
            <person name="Maclea K.S."/>
            <person name="Goen A.E."/>
            <person name="Fatima S.A."/>
        </authorList>
    </citation>
    <scope>NUCLEOTIDE SEQUENCE [LARGE SCALE GENOMIC DNA]</scope>
    <source>
        <strain evidence="5 6">ATCC 700314</strain>
    </source>
</reference>
<keyword evidence="2" id="KW-0229">DNA integration</keyword>
<dbReference type="GO" id="GO:0015074">
    <property type="term" value="P:DNA integration"/>
    <property type="evidence" value="ECO:0007669"/>
    <property type="project" value="UniProtKB-KW"/>
</dbReference>
<dbReference type="OrthoDB" id="9795573at2"/>
<dbReference type="GO" id="GO:0006310">
    <property type="term" value="P:DNA recombination"/>
    <property type="evidence" value="ECO:0007669"/>
    <property type="project" value="UniProtKB-KW"/>
</dbReference>
<dbReference type="AlphaFoldDB" id="A0A3L7AJ00"/>
<dbReference type="InterPro" id="IPR002104">
    <property type="entry name" value="Integrase_catalytic"/>
</dbReference>
<gene>
    <name evidence="5" type="ORF">D9R14_08220</name>
</gene>
<evidence type="ECO:0000256" key="2">
    <source>
        <dbReference type="ARBA" id="ARBA00022908"/>
    </source>
</evidence>
<dbReference type="Gene3D" id="1.10.443.10">
    <property type="entry name" value="Intergrase catalytic core"/>
    <property type="match status" value="1"/>
</dbReference>
<dbReference type="CDD" id="cd00801">
    <property type="entry name" value="INT_P4_C"/>
    <property type="match status" value="1"/>
</dbReference>
<sequence>MDRGLPKHRKAKDHQAALAYGEVPGFVNALQASDAALAVRLGFEFLILTAARTGEVLGATWDEIDLDEKIWTVPAARMKAQRVNRVPLTDRCMAILREARQLGDNGIVFPGRSSQKPLSNMAFLMVLRRTQVEATAHGFRSAFRDWAAETTNHPREVCEMALAHTVENKVEAAYRRGTGARSLAMG</sequence>
<evidence type="ECO:0000313" key="6">
    <source>
        <dbReference type="Proteomes" id="UP000269692"/>
    </source>
</evidence>
<dbReference type="InterPro" id="IPR013762">
    <property type="entry name" value="Integrase-like_cat_sf"/>
</dbReference>
<dbReference type="Pfam" id="PF00589">
    <property type="entry name" value="Phage_integrase"/>
    <property type="match status" value="1"/>
</dbReference>
<dbReference type="InterPro" id="IPR050808">
    <property type="entry name" value="Phage_Integrase"/>
</dbReference>
<proteinExistence type="inferred from homology"/>
<dbReference type="SUPFAM" id="SSF56349">
    <property type="entry name" value="DNA breaking-rejoining enzymes"/>
    <property type="match status" value="1"/>
</dbReference>
<comment type="similarity">
    <text evidence="1">Belongs to the 'phage' integrase family.</text>
</comment>
<dbReference type="Proteomes" id="UP000269692">
    <property type="component" value="Unassembled WGS sequence"/>
</dbReference>
<dbReference type="EMBL" id="RCTF01000005">
    <property type="protein sequence ID" value="RLP79628.1"/>
    <property type="molecule type" value="Genomic_DNA"/>
</dbReference>
<feature type="domain" description="Tyr recombinase" evidence="4">
    <location>
        <begin position="13"/>
        <end position="186"/>
    </location>
</feature>